<evidence type="ECO:0000256" key="6">
    <source>
        <dbReference type="SAM" id="Phobius"/>
    </source>
</evidence>
<keyword evidence="4 6" id="KW-0472">Membrane</keyword>
<feature type="compositionally biased region" description="Basic and acidic residues" evidence="5">
    <location>
        <begin position="466"/>
        <end position="476"/>
    </location>
</feature>
<dbReference type="InterPro" id="IPR002293">
    <property type="entry name" value="AA/rel_permease1"/>
</dbReference>
<evidence type="ECO:0008006" key="9">
    <source>
        <dbReference type="Google" id="ProtNLM"/>
    </source>
</evidence>
<sequence>MADEGINGGMTAAANSHKMGLFEATGYVVGNIIGSGIFITPGSILGYTKSIGLSLIVWIGCGVLSLLGAICYIELATAIPEPGADFAYSVFVGWEALAFCFMWSGVFISFPASAAVQAQTFGKYITAGIDPVWTIHEPWRVITEQSLGFVLIILLSILNLYAIDKYAGRFQVIVTISKMLSLAVIIFTGFYLLIFKGWTQNLVNPMEGSVWNPGSLVLAFYGGLWSYAGIFIVTSTYVAVNISYFVVLTPDQIVNSSAVAAEFAQETLGNFSYAVPFMVALLLLGTLNSNIFVGSRFTYAAAREKHLPRFLSCVNEASGSPRAAVLWQMICTIIVSFVDIDTLINYVTFVMWGQRVVTILALLWIRYRKIPVADGAIRVPIIFSILFLISSITLVIVPFIESPLITTIGAAIVFSGMIFFYLLVKPVNLPRFLRNFNDGMARVTCKLLVSEVDIKRRPSQSAASSSRRDSQRRDELQSLEDPTQRPSSSTEEEFSRM</sequence>
<keyword evidence="3 6" id="KW-1133">Transmembrane helix</keyword>
<protein>
    <recommendedName>
        <fullName evidence="9">Amino acid permease/ SLC12A domain-containing protein</fullName>
    </recommendedName>
</protein>
<feature type="transmembrane region" description="Helical" evidence="6">
    <location>
        <begin position="216"/>
        <end position="240"/>
    </location>
</feature>
<dbReference type="EMBL" id="LIAE01006793">
    <property type="protein sequence ID" value="PAV85262.1"/>
    <property type="molecule type" value="Genomic_DNA"/>
</dbReference>
<dbReference type="OrthoDB" id="10062876at2759"/>
<feature type="transmembrane region" description="Helical" evidence="6">
    <location>
        <begin position="55"/>
        <end position="75"/>
    </location>
</feature>
<evidence type="ECO:0000256" key="1">
    <source>
        <dbReference type="ARBA" id="ARBA00004141"/>
    </source>
</evidence>
<dbReference type="GO" id="GO:0015179">
    <property type="term" value="F:L-amino acid transmembrane transporter activity"/>
    <property type="evidence" value="ECO:0007669"/>
    <property type="project" value="TreeGrafter"/>
</dbReference>
<feature type="transmembrane region" description="Helical" evidence="6">
    <location>
        <begin position="169"/>
        <end position="195"/>
    </location>
</feature>
<proteinExistence type="predicted"/>
<dbReference type="Pfam" id="PF13520">
    <property type="entry name" value="AA_permease_2"/>
    <property type="match status" value="1"/>
</dbReference>
<feature type="compositionally biased region" description="Polar residues" evidence="5">
    <location>
        <begin position="480"/>
        <end position="489"/>
    </location>
</feature>
<comment type="subcellular location">
    <subcellularLocation>
        <location evidence="1">Membrane</location>
        <topology evidence="1">Multi-pass membrane protein</topology>
    </subcellularLocation>
</comment>
<dbReference type="STRING" id="2018661.A0A2A2LGA9"/>
<feature type="transmembrane region" description="Helical" evidence="6">
    <location>
        <begin position="377"/>
        <end position="397"/>
    </location>
</feature>
<keyword evidence="2 6" id="KW-0812">Transmembrane</keyword>
<dbReference type="Gene3D" id="1.20.1740.10">
    <property type="entry name" value="Amino acid/polyamine transporter I"/>
    <property type="match status" value="2"/>
</dbReference>
<evidence type="ECO:0000256" key="5">
    <source>
        <dbReference type="SAM" id="MobiDB-lite"/>
    </source>
</evidence>
<comment type="caution">
    <text evidence="7">The sequence shown here is derived from an EMBL/GenBank/DDBJ whole genome shotgun (WGS) entry which is preliminary data.</text>
</comment>
<evidence type="ECO:0000313" key="8">
    <source>
        <dbReference type="Proteomes" id="UP000218231"/>
    </source>
</evidence>
<accession>A0A2A2LGA9</accession>
<feature type="transmembrane region" description="Helical" evidence="6">
    <location>
        <begin position="87"/>
        <end position="110"/>
    </location>
</feature>
<evidence type="ECO:0000313" key="7">
    <source>
        <dbReference type="EMBL" id="PAV85262.1"/>
    </source>
</evidence>
<name>A0A2A2LGA9_9BILA</name>
<feature type="region of interest" description="Disordered" evidence="5">
    <location>
        <begin position="456"/>
        <end position="497"/>
    </location>
</feature>
<dbReference type="InterPro" id="IPR050598">
    <property type="entry name" value="AminoAcid_Transporter"/>
</dbReference>
<dbReference type="PANTHER" id="PTHR11785">
    <property type="entry name" value="AMINO ACID TRANSPORTER"/>
    <property type="match status" value="1"/>
</dbReference>
<evidence type="ECO:0000256" key="3">
    <source>
        <dbReference type="ARBA" id="ARBA00022989"/>
    </source>
</evidence>
<evidence type="ECO:0000256" key="4">
    <source>
        <dbReference type="ARBA" id="ARBA00023136"/>
    </source>
</evidence>
<keyword evidence="8" id="KW-1185">Reference proteome</keyword>
<dbReference type="PANTHER" id="PTHR11785:SF502">
    <property type="entry name" value="AMINO ACID TRANSPORTER"/>
    <property type="match status" value="1"/>
</dbReference>
<evidence type="ECO:0000256" key="2">
    <source>
        <dbReference type="ARBA" id="ARBA00022692"/>
    </source>
</evidence>
<reference evidence="7 8" key="1">
    <citation type="journal article" date="2017" name="Curr. Biol.">
        <title>Genome architecture and evolution of a unichromosomal asexual nematode.</title>
        <authorList>
            <person name="Fradin H."/>
            <person name="Zegar C."/>
            <person name="Gutwein M."/>
            <person name="Lucas J."/>
            <person name="Kovtun M."/>
            <person name="Corcoran D."/>
            <person name="Baugh L.R."/>
            <person name="Kiontke K."/>
            <person name="Gunsalus K."/>
            <person name="Fitch D.H."/>
            <person name="Piano F."/>
        </authorList>
    </citation>
    <scope>NUCLEOTIDE SEQUENCE [LARGE SCALE GENOMIC DNA]</scope>
    <source>
        <strain evidence="7">PF1309</strain>
    </source>
</reference>
<feature type="transmembrane region" description="Helical" evidence="6">
    <location>
        <begin position="403"/>
        <end position="424"/>
    </location>
</feature>
<feature type="transmembrane region" description="Helical" evidence="6">
    <location>
        <begin position="146"/>
        <end position="163"/>
    </location>
</feature>
<organism evidence="7 8">
    <name type="scientific">Diploscapter pachys</name>
    <dbReference type="NCBI Taxonomy" id="2018661"/>
    <lineage>
        <taxon>Eukaryota</taxon>
        <taxon>Metazoa</taxon>
        <taxon>Ecdysozoa</taxon>
        <taxon>Nematoda</taxon>
        <taxon>Chromadorea</taxon>
        <taxon>Rhabditida</taxon>
        <taxon>Rhabditina</taxon>
        <taxon>Rhabditomorpha</taxon>
        <taxon>Rhabditoidea</taxon>
        <taxon>Rhabditidae</taxon>
        <taxon>Diploscapter</taxon>
    </lineage>
</organism>
<feature type="transmembrane region" description="Helical" evidence="6">
    <location>
        <begin position="27"/>
        <end position="48"/>
    </location>
</feature>
<dbReference type="AlphaFoldDB" id="A0A2A2LGA9"/>
<gene>
    <name evidence="7" type="ORF">WR25_18538</name>
</gene>
<feature type="transmembrane region" description="Helical" evidence="6">
    <location>
        <begin position="277"/>
        <end position="302"/>
    </location>
</feature>
<dbReference type="GO" id="GO:0016020">
    <property type="term" value="C:membrane"/>
    <property type="evidence" value="ECO:0007669"/>
    <property type="project" value="UniProtKB-SubCell"/>
</dbReference>
<dbReference type="Proteomes" id="UP000218231">
    <property type="component" value="Unassembled WGS sequence"/>
</dbReference>
<dbReference type="PIRSF" id="PIRSF006060">
    <property type="entry name" value="AA_transporter"/>
    <property type="match status" value="1"/>
</dbReference>